<evidence type="ECO:0000313" key="1">
    <source>
        <dbReference type="EMBL" id="TJZ92744.1"/>
    </source>
</evidence>
<dbReference type="OrthoDB" id="3854670at2"/>
<reference evidence="1 2" key="1">
    <citation type="submission" date="2019-04" db="EMBL/GenBank/DDBJ databases">
        <title>Streptomyces oryziradicis sp. nov., a novel actinomycete isolated from rhizosphere soil of rice (Oryza sativa L.).</title>
        <authorList>
            <person name="Li C."/>
        </authorList>
    </citation>
    <scope>NUCLEOTIDE SEQUENCE [LARGE SCALE GENOMIC DNA]</scope>
    <source>
        <strain evidence="1 2">NEAU-C40</strain>
    </source>
</reference>
<gene>
    <name evidence="1" type="ORF">FCI23_55060</name>
</gene>
<dbReference type="EMBL" id="SUMC01000277">
    <property type="protein sequence ID" value="TJZ92744.1"/>
    <property type="molecule type" value="Genomic_DNA"/>
</dbReference>
<protein>
    <submittedName>
        <fullName evidence="1">Uncharacterized protein</fullName>
    </submittedName>
</protein>
<dbReference type="RefSeq" id="WP_136731678.1">
    <property type="nucleotide sequence ID" value="NZ_SUMC01000277.1"/>
</dbReference>
<evidence type="ECO:0000313" key="2">
    <source>
        <dbReference type="Proteomes" id="UP000305778"/>
    </source>
</evidence>
<sequence>MTAELIHSYPPLPRVPHTIGGISEAMRGSARRAQFFAEVLAAEQGPDVDRAMTEWWGRAMLDSDPDRDRIHSAAQAGTLPTTTFEDIARLRRARGGAMPGE</sequence>
<dbReference type="AlphaFoldDB" id="A0A4U0RWL6"/>
<organism evidence="1 2">
    <name type="scientific">Actinacidiphila oryziradicis</name>
    <dbReference type="NCBI Taxonomy" id="2571141"/>
    <lineage>
        <taxon>Bacteria</taxon>
        <taxon>Bacillati</taxon>
        <taxon>Actinomycetota</taxon>
        <taxon>Actinomycetes</taxon>
        <taxon>Kitasatosporales</taxon>
        <taxon>Streptomycetaceae</taxon>
        <taxon>Actinacidiphila</taxon>
    </lineage>
</organism>
<dbReference type="Proteomes" id="UP000305778">
    <property type="component" value="Unassembled WGS sequence"/>
</dbReference>
<accession>A0A4U0RWL6</accession>
<proteinExistence type="predicted"/>
<keyword evidence="2" id="KW-1185">Reference proteome</keyword>
<name>A0A4U0RWL6_9ACTN</name>
<comment type="caution">
    <text evidence="1">The sequence shown here is derived from an EMBL/GenBank/DDBJ whole genome shotgun (WGS) entry which is preliminary data.</text>
</comment>